<feature type="coiled-coil region" evidence="1">
    <location>
        <begin position="189"/>
        <end position="224"/>
    </location>
</feature>
<evidence type="ECO:0000313" key="3">
    <source>
        <dbReference type="EMBL" id="PHO11015.1"/>
    </source>
</evidence>
<dbReference type="EMBL" id="NWVW01000001">
    <property type="protein sequence ID" value="PHO11015.1"/>
    <property type="molecule type" value="Genomic_DNA"/>
</dbReference>
<dbReference type="RefSeq" id="WP_099333382.1">
    <property type="nucleotide sequence ID" value="NZ_CP042812.1"/>
</dbReference>
<dbReference type="PROSITE" id="PS51257">
    <property type="entry name" value="PROKAR_LIPOPROTEIN"/>
    <property type="match status" value="1"/>
</dbReference>
<reference evidence="3 4" key="1">
    <citation type="submission" date="2017-09" db="EMBL/GenBank/DDBJ databases">
        <authorList>
            <person name="Perez-Cataluna A."/>
            <person name="Figueras M.J."/>
            <person name="Salas-Masso N."/>
        </authorList>
    </citation>
    <scope>NUCLEOTIDE SEQUENCE [LARGE SCALE GENOMIC DNA]</scope>
    <source>
        <strain evidence="3 4">F138-33</strain>
    </source>
</reference>
<comment type="caution">
    <text evidence="3">The sequence shown here is derived from an EMBL/GenBank/DDBJ whole genome shotgun (WGS) entry which is preliminary data.</text>
</comment>
<organism evidence="3 4">
    <name type="scientific">Malaciobacter canalis</name>
    <dbReference type="NCBI Taxonomy" id="1912871"/>
    <lineage>
        <taxon>Bacteria</taxon>
        <taxon>Pseudomonadati</taxon>
        <taxon>Campylobacterota</taxon>
        <taxon>Epsilonproteobacteria</taxon>
        <taxon>Campylobacterales</taxon>
        <taxon>Arcobacteraceae</taxon>
        <taxon>Malaciobacter</taxon>
    </lineage>
</organism>
<gene>
    <name evidence="3" type="ORF">CPG37_00790</name>
</gene>
<protein>
    <recommendedName>
        <fullName evidence="5">Lipoprotein</fullName>
    </recommendedName>
</protein>
<evidence type="ECO:0000313" key="4">
    <source>
        <dbReference type="Proteomes" id="UP000221384"/>
    </source>
</evidence>
<evidence type="ECO:0008006" key="5">
    <source>
        <dbReference type="Google" id="ProtNLM"/>
    </source>
</evidence>
<keyword evidence="2" id="KW-0732">Signal</keyword>
<feature type="signal peptide" evidence="2">
    <location>
        <begin position="1"/>
        <end position="20"/>
    </location>
</feature>
<feature type="chain" id="PRO_5046011813" description="Lipoprotein" evidence="2">
    <location>
        <begin position="21"/>
        <end position="265"/>
    </location>
</feature>
<dbReference type="Proteomes" id="UP000221384">
    <property type="component" value="Unassembled WGS sequence"/>
</dbReference>
<keyword evidence="1" id="KW-0175">Coiled coil</keyword>
<evidence type="ECO:0000256" key="1">
    <source>
        <dbReference type="SAM" id="Coils"/>
    </source>
</evidence>
<proteinExistence type="predicted"/>
<sequence length="265" mass="31753">MRIYFFILAFSLFFSGCSFKNSSFKNDNLINEEIIKSSKREFDKISKDAVLEAIKKSFALSNKSKQFQINSYRNYILVQRINFDYLIFASNVKVENWLFELEQKDNKTYVKLSIFDENKFDDKIKRYYSSNYHELIWNRIEHLLGLNDKWINCKGYICSVFSSNKPLAKDYIKDVLISQRKAKLQAILNAKIEEKKKKIQEEILKEYEAYLDFEEKEQEKKKQNPESLKIKEEFDELLLLKDKKSLKKERQVDIMDTKLEKINTN</sequence>
<keyword evidence="4" id="KW-1185">Reference proteome</keyword>
<evidence type="ECO:0000256" key="2">
    <source>
        <dbReference type="SAM" id="SignalP"/>
    </source>
</evidence>
<accession>A0ABX4LSU7</accession>
<name>A0ABX4LSU7_9BACT</name>